<dbReference type="InterPro" id="IPR011989">
    <property type="entry name" value="ARM-like"/>
</dbReference>
<feature type="compositionally biased region" description="Low complexity" evidence="2">
    <location>
        <begin position="248"/>
        <end position="278"/>
    </location>
</feature>
<protein>
    <recommendedName>
        <fullName evidence="3">RRP12 HEAT domain-containing protein</fullName>
    </recommendedName>
</protein>
<dbReference type="Proteomes" id="UP000077671">
    <property type="component" value="Unassembled WGS sequence"/>
</dbReference>
<dbReference type="InterPro" id="IPR016024">
    <property type="entry name" value="ARM-type_fold"/>
</dbReference>
<feature type="region of interest" description="Disordered" evidence="2">
    <location>
        <begin position="1431"/>
        <end position="1480"/>
    </location>
</feature>
<dbReference type="GO" id="GO:0005634">
    <property type="term" value="C:nucleus"/>
    <property type="evidence" value="ECO:0007669"/>
    <property type="project" value="UniProtKB-SubCell"/>
</dbReference>
<feature type="region of interest" description="Disordered" evidence="2">
    <location>
        <begin position="248"/>
        <end position="284"/>
    </location>
</feature>
<feature type="region of interest" description="Disordered" evidence="2">
    <location>
        <begin position="1493"/>
        <end position="1514"/>
    </location>
</feature>
<feature type="region of interest" description="Disordered" evidence="2">
    <location>
        <begin position="1550"/>
        <end position="1575"/>
    </location>
</feature>
<feature type="region of interest" description="Disordered" evidence="2">
    <location>
        <begin position="1290"/>
        <end position="1346"/>
    </location>
</feature>
<feature type="domain" description="RRP12 HEAT" evidence="3">
    <location>
        <begin position="500"/>
        <end position="848"/>
    </location>
</feature>
<accession>A0A177UNE4</accession>
<evidence type="ECO:0000313" key="4">
    <source>
        <dbReference type="EMBL" id="KAE8260611.1"/>
    </source>
</evidence>
<evidence type="ECO:0000256" key="1">
    <source>
        <dbReference type="ARBA" id="ARBA00007690"/>
    </source>
</evidence>
<reference evidence="4" key="2">
    <citation type="journal article" date="2019" name="IMA Fungus">
        <title>Genome sequencing and comparison of five Tilletia species to identify candidate genes for the detection of regulated species infecting wheat.</title>
        <authorList>
            <person name="Nguyen H.D.T."/>
            <person name="Sultana T."/>
            <person name="Kesanakurti P."/>
            <person name="Hambleton S."/>
        </authorList>
    </citation>
    <scope>NUCLEOTIDE SEQUENCE</scope>
    <source>
        <strain evidence="4">DAOMC 238032</strain>
    </source>
</reference>
<reference evidence="4" key="1">
    <citation type="submission" date="2016-04" db="EMBL/GenBank/DDBJ databases">
        <authorList>
            <person name="Nguyen H.D."/>
            <person name="Kesanakurti P."/>
            <person name="Cullis J."/>
            <person name="Levesque C.A."/>
            <person name="Hambleton S."/>
        </authorList>
    </citation>
    <scope>NUCLEOTIDE SEQUENCE</scope>
    <source>
        <strain evidence="4">DAOMC 238032</strain>
    </source>
</reference>
<dbReference type="EMBL" id="LWDD02000455">
    <property type="protein sequence ID" value="KAE8260611.1"/>
    <property type="molecule type" value="Genomic_DNA"/>
</dbReference>
<feature type="compositionally biased region" description="Basic residues" evidence="2">
    <location>
        <begin position="1237"/>
        <end position="1247"/>
    </location>
</feature>
<proteinExistence type="inferred from homology"/>
<dbReference type="InterPro" id="IPR052087">
    <property type="entry name" value="RRP12"/>
</dbReference>
<evidence type="ECO:0000313" key="5">
    <source>
        <dbReference type="Proteomes" id="UP000077671"/>
    </source>
</evidence>
<feature type="region of interest" description="Disordered" evidence="2">
    <location>
        <begin position="1361"/>
        <end position="1410"/>
    </location>
</feature>
<comment type="caution">
    <text evidence="4">The sequence shown here is derived from an EMBL/GenBank/DDBJ whole genome shotgun (WGS) entry which is preliminary data.</text>
</comment>
<feature type="compositionally biased region" description="Low complexity" evidence="2">
    <location>
        <begin position="1263"/>
        <end position="1272"/>
    </location>
</feature>
<gene>
    <name evidence="4" type="ORF">A4X03_0g3750</name>
</gene>
<dbReference type="InterPro" id="IPR012978">
    <property type="entry name" value="HEAT_RRP12"/>
</dbReference>
<organism evidence="4 5">
    <name type="scientific">Tilletia caries</name>
    <name type="common">wheat bunt fungus</name>
    <dbReference type="NCBI Taxonomy" id="13290"/>
    <lineage>
        <taxon>Eukaryota</taxon>
        <taxon>Fungi</taxon>
        <taxon>Dikarya</taxon>
        <taxon>Basidiomycota</taxon>
        <taxon>Ustilaginomycotina</taxon>
        <taxon>Exobasidiomycetes</taxon>
        <taxon>Tilletiales</taxon>
        <taxon>Tilletiaceae</taxon>
        <taxon>Tilletia</taxon>
    </lineage>
</organism>
<name>A0A177UNE4_9BASI</name>
<dbReference type="PANTHER" id="PTHR48287">
    <property type="entry name" value="ARM REPEAT SUPERFAMILY PROTEIN"/>
    <property type="match status" value="1"/>
</dbReference>
<evidence type="ECO:0000259" key="3">
    <source>
        <dbReference type="Pfam" id="PF08161"/>
    </source>
</evidence>
<evidence type="ECO:0000256" key="2">
    <source>
        <dbReference type="SAM" id="MobiDB-lite"/>
    </source>
</evidence>
<sequence length="1575" mass="167315">MDTASTAAAAAAAAVSASTSTSTSAAGMAALDAALAKLRHQTASPLASQRKPAQLLLAIEATLDEQHESNSNSNSKRKRLATERSPTEYLIALQSMLSSTVLAPTLYLLAIVAPHIQQPTLLSQINTLLPPLANVFSLSASSDTAHAHPDPDPDPESLSLTLRSSLTILEAILLAASANQALTASLRKNIVLTGCWNSAVQLSLDVRPKIRKRAHELISNVLTSAQPHPYADSAAEWAVGRLDTIITSGGLSSRPGPSSSSSAAGKNKNSSAQKQQKATEFTFDKKTGQARNAGAFAAVRAQALQQGLGQAMVEGSVGGAAAAADAAASAGIWLCQLLKLIVKTFSSKSVSALAAVLLRLPALQNPFLTSAAFEVFDALFRSSSPSSSTSTTSQPTPTVITKDTLSRTLRTLLDPAVLPTENQSLSPALLSTYLRALTGALTSYSRFLIPLSAGMGEEDKEEERKQPPLEWGTVVPAIWGIVLARALDSKTAGTQAPKQAPVRQSAAEALIACVRFGIPDSEVELAFEYVISHGRHLAFPAPPGGAKADDRPFLVRVVAQLQDALGKHALRFASVVPELLDVITALVRRLGHRSASTLVKKDAGRRQAAVELVLPTLIPTVADLRTSPAFPARENADAVLAAAIQVIGPRQILSRLPLGLLGENPDGQGRAWLLPLMRTSISNTELSHFVDELIPLSEKLFARKEDAASRAGMAEDPKQKQRFSVESKMFEALVDQVWATFPAYCDLPYDLGHVLREKPEVIALLSSLLFSQPSLRSIVTRGLQRLVERNTSLARSSAPKEVAKADFDLDQEDAKSNLELLATLAYQDTLASVGNGGLLASLMNVYAQTAADSRGFVIETIATFVGILPQEQVDKTYTRVVKMLKKALPTLEKDNNNSGNHNAPAPVPHTMLDLLGALVPFLKAADAKDLFGMLHRDSPDDDEKAQLLKSADAGVQKRTYKLLTRLVELRPNEVLPRAGGVGGAAELVKTLSGATPTVLAGSKRGRIALFAALVPRIGMDELHLLPSIVPEAVLATKETNQQCREESYELLVQMGRKMGEATGGIVRRKLVGREKGAADADEDMAGAGAEVGPAANLTEYLAMVSAGLAATSPHMISATITALSRLVYEFHAELPNETLDELLSTCLVFLASANREIVKSSLGLVKVVIVSFPSELVDGHLPTLVDLLLNGKSAQHKQHFKSKLRHIMERLMRKFGNERIEKLADEENRKLIVNIRKRKERAKRRKTSGGADGGDGEEEEGEQGASGRAQAGVRAQKSHGMDAFEEALYGSDSDLSSDGDNDAAEAPSQDRRSSRRGATAAGPSNNNNKKKQQHDQTYILEDGEDEDAMPLDLLDRTAFASRVATKNPVKAEQRRRKPGQEARTFDLEEGTGKMMIDDDDDAGEGKGLGEQAKLDAEAGAGTAFLRKQRGVDGFTTGKGGAVKFNKNNKRTREDEMELDGQASASASASASAGDAPSNDPRAAAAIFAAAAAGENPASAMGGGGGEKSRKKAKNEKVAIGAEFRAKKAGGDVSKNGQSPFAYVPLGQVANKKKGKGKGEEGARLNITGKGKKARS</sequence>
<feature type="region of interest" description="Disordered" evidence="2">
    <location>
        <begin position="1237"/>
        <end position="1278"/>
    </location>
</feature>
<dbReference type="Gene3D" id="1.25.10.10">
    <property type="entry name" value="Leucine-rich Repeat Variant"/>
    <property type="match status" value="1"/>
</dbReference>
<dbReference type="SUPFAM" id="SSF48371">
    <property type="entry name" value="ARM repeat"/>
    <property type="match status" value="1"/>
</dbReference>
<dbReference type="Pfam" id="PF08161">
    <property type="entry name" value="RRP12_HEAT"/>
    <property type="match status" value="1"/>
</dbReference>
<comment type="similarity">
    <text evidence="1">Belongs to the RRP12 family.</text>
</comment>
<dbReference type="PANTHER" id="PTHR48287:SF1">
    <property type="entry name" value="ARM REPEAT SUPERFAMILY PROTEIN"/>
    <property type="match status" value="1"/>
</dbReference>
<feature type="compositionally biased region" description="Low complexity" evidence="2">
    <location>
        <begin position="1462"/>
        <end position="1472"/>
    </location>
</feature>